<comment type="caution">
    <text evidence="1">The sequence shown here is derived from an EMBL/GenBank/DDBJ whole genome shotgun (WGS) entry which is preliminary data.</text>
</comment>
<dbReference type="Proteomes" id="UP000288216">
    <property type="component" value="Unassembled WGS sequence"/>
</dbReference>
<proteinExistence type="predicted"/>
<dbReference type="STRING" id="75743.A0A401PN22"/>
<accession>A0A401PN22</accession>
<gene>
    <name evidence="1" type="ORF">scyTo_0003618</name>
</gene>
<evidence type="ECO:0000313" key="2">
    <source>
        <dbReference type="Proteomes" id="UP000288216"/>
    </source>
</evidence>
<name>A0A401PN22_SCYTO</name>
<keyword evidence="2" id="KW-1185">Reference proteome</keyword>
<dbReference type="AlphaFoldDB" id="A0A401PN22"/>
<sequence length="73" mass="8427">MSQGIERLKNTTPTWEKKLGWEGMKAAFDGNFSLSWFNPFSGLQCKKMDQGVNTNDFEMIKEDVTEALTEQQY</sequence>
<organism evidence="1 2">
    <name type="scientific">Scyliorhinus torazame</name>
    <name type="common">Cloudy catshark</name>
    <name type="synonym">Catulus torazame</name>
    <dbReference type="NCBI Taxonomy" id="75743"/>
    <lineage>
        <taxon>Eukaryota</taxon>
        <taxon>Metazoa</taxon>
        <taxon>Chordata</taxon>
        <taxon>Craniata</taxon>
        <taxon>Vertebrata</taxon>
        <taxon>Chondrichthyes</taxon>
        <taxon>Elasmobranchii</taxon>
        <taxon>Galeomorphii</taxon>
        <taxon>Galeoidea</taxon>
        <taxon>Carcharhiniformes</taxon>
        <taxon>Scyliorhinidae</taxon>
        <taxon>Scyliorhinus</taxon>
    </lineage>
</organism>
<evidence type="ECO:0000313" key="1">
    <source>
        <dbReference type="EMBL" id="GCB74527.1"/>
    </source>
</evidence>
<dbReference type="EMBL" id="BFAA01001005">
    <property type="protein sequence ID" value="GCB74527.1"/>
    <property type="molecule type" value="Genomic_DNA"/>
</dbReference>
<protein>
    <submittedName>
        <fullName evidence="1">Uncharacterized protein</fullName>
    </submittedName>
</protein>
<reference evidence="1 2" key="1">
    <citation type="journal article" date="2018" name="Nat. Ecol. Evol.">
        <title>Shark genomes provide insights into elasmobranch evolution and the origin of vertebrates.</title>
        <authorList>
            <person name="Hara Y"/>
            <person name="Yamaguchi K"/>
            <person name="Onimaru K"/>
            <person name="Kadota M"/>
            <person name="Koyanagi M"/>
            <person name="Keeley SD"/>
            <person name="Tatsumi K"/>
            <person name="Tanaka K"/>
            <person name="Motone F"/>
            <person name="Kageyama Y"/>
            <person name="Nozu R"/>
            <person name="Adachi N"/>
            <person name="Nishimura O"/>
            <person name="Nakagawa R"/>
            <person name="Tanegashima C"/>
            <person name="Kiyatake I"/>
            <person name="Matsumoto R"/>
            <person name="Murakumo K"/>
            <person name="Nishida K"/>
            <person name="Terakita A"/>
            <person name="Kuratani S"/>
            <person name="Sato K"/>
            <person name="Hyodo S Kuraku.S."/>
        </authorList>
    </citation>
    <scope>NUCLEOTIDE SEQUENCE [LARGE SCALE GENOMIC DNA]</scope>
</reference>